<keyword evidence="4" id="KW-1185">Reference proteome</keyword>
<evidence type="ECO:0000259" key="2">
    <source>
        <dbReference type="PROSITE" id="PS50240"/>
    </source>
</evidence>
<dbReference type="InterPro" id="IPR043504">
    <property type="entry name" value="Peptidase_S1_PA_chymotrypsin"/>
</dbReference>
<feature type="domain" description="Peptidase S1" evidence="2">
    <location>
        <begin position="1"/>
        <end position="193"/>
    </location>
</feature>
<gene>
    <name evidence="3" type="ORF">RIMI_LOCUS9803176</name>
</gene>
<keyword evidence="1" id="KW-1015">Disulfide bond</keyword>
<comment type="caution">
    <text evidence="3">The sequence shown here is derived from an EMBL/GenBank/DDBJ whole genome shotgun (WGS) entry which is preliminary data.</text>
</comment>
<dbReference type="PRINTS" id="PR00722">
    <property type="entry name" value="CHYMOTRYPSIN"/>
</dbReference>
<dbReference type="Proteomes" id="UP001176940">
    <property type="component" value="Unassembled WGS sequence"/>
</dbReference>
<dbReference type="CDD" id="cd00190">
    <property type="entry name" value="Tryp_SPc"/>
    <property type="match status" value="1"/>
</dbReference>
<dbReference type="PROSITE" id="PS50240">
    <property type="entry name" value="TRYPSIN_DOM"/>
    <property type="match status" value="1"/>
</dbReference>
<reference evidence="3" key="1">
    <citation type="submission" date="2023-07" db="EMBL/GenBank/DDBJ databases">
        <authorList>
            <person name="Stuckert A."/>
        </authorList>
    </citation>
    <scope>NUCLEOTIDE SEQUENCE</scope>
</reference>
<sequence>MQVKSNANTSYAILGAHRLQDTQEQQKIRIKRGIKYPCYDKDLRINDLQLLQLEKPVKLNKFVSLLPLPKNEENIAARKICSAAGWGISDLRKRTTSDVLREVKLAIVDNKVCKKEYSKKEKSITDSMLCAGAPNKKHKADTCAGDSGGPLICDGKYVGLVSFGPNDCGNPKLPGVYTRLTNNYLKWIQNTIGGDYSDIYRL</sequence>
<organism evidence="3 4">
    <name type="scientific">Ranitomeya imitator</name>
    <name type="common">mimic poison frog</name>
    <dbReference type="NCBI Taxonomy" id="111125"/>
    <lineage>
        <taxon>Eukaryota</taxon>
        <taxon>Metazoa</taxon>
        <taxon>Chordata</taxon>
        <taxon>Craniata</taxon>
        <taxon>Vertebrata</taxon>
        <taxon>Euteleostomi</taxon>
        <taxon>Amphibia</taxon>
        <taxon>Batrachia</taxon>
        <taxon>Anura</taxon>
        <taxon>Neobatrachia</taxon>
        <taxon>Hyloidea</taxon>
        <taxon>Dendrobatidae</taxon>
        <taxon>Dendrobatinae</taxon>
        <taxon>Ranitomeya</taxon>
    </lineage>
</organism>
<dbReference type="InterPro" id="IPR009003">
    <property type="entry name" value="Peptidase_S1_PA"/>
</dbReference>
<proteinExistence type="predicted"/>
<dbReference type="PANTHER" id="PTHR24271:SF52">
    <property type="entry name" value="GRANZYME K"/>
    <property type="match status" value="1"/>
</dbReference>
<dbReference type="PROSITE" id="PS00135">
    <property type="entry name" value="TRYPSIN_SER"/>
    <property type="match status" value="1"/>
</dbReference>
<name>A0ABN9LLK4_9NEOB</name>
<evidence type="ECO:0000256" key="1">
    <source>
        <dbReference type="ARBA" id="ARBA00023157"/>
    </source>
</evidence>
<dbReference type="EMBL" id="CAUEEQ010020650">
    <property type="protein sequence ID" value="CAJ0943010.1"/>
    <property type="molecule type" value="Genomic_DNA"/>
</dbReference>
<dbReference type="Gene3D" id="2.40.10.10">
    <property type="entry name" value="Trypsin-like serine proteases"/>
    <property type="match status" value="2"/>
</dbReference>
<protein>
    <recommendedName>
        <fullName evidence="2">Peptidase S1 domain-containing protein</fullName>
    </recommendedName>
</protein>
<dbReference type="SMART" id="SM00020">
    <property type="entry name" value="Tryp_SPc"/>
    <property type="match status" value="1"/>
</dbReference>
<evidence type="ECO:0000313" key="3">
    <source>
        <dbReference type="EMBL" id="CAJ0943010.1"/>
    </source>
</evidence>
<dbReference type="Pfam" id="PF00089">
    <property type="entry name" value="Trypsin"/>
    <property type="match status" value="1"/>
</dbReference>
<dbReference type="SUPFAM" id="SSF50494">
    <property type="entry name" value="Trypsin-like serine proteases"/>
    <property type="match status" value="1"/>
</dbReference>
<dbReference type="PANTHER" id="PTHR24271">
    <property type="entry name" value="KALLIKREIN-RELATED"/>
    <property type="match status" value="1"/>
</dbReference>
<dbReference type="InterPro" id="IPR033116">
    <property type="entry name" value="TRYPSIN_SER"/>
</dbReference>
<accession>A0ABN9LLK4</accession>
<dbReference type="InterPro" id="IPR001254">
    <property type="entry name" value="Trypsin_dom"/>
</dbReference>
<evidence type="ECO:0000313" key="4">
    <source>
        <dbReference type="Proteomes" id="UP001176940"/>
    </source>
</evidence>
<dbReference type="InterPro" id="IPR001314">
    <property type="entry name" value="Peptidase_S1A"/>
</dbReference>